<gene>
    <name evidence="2" type="ORF">CEXT_589541</name>
</gene>
<name>A0AAV4QET6_CAEEX</name>
<protein>
    <submittedName>
        <fullName evidence="2">Uncharacterized protein</fullName>
    </submittedName>
</protein>
<organism evidence="2 3">
    <name type="scientific">Caerostris extrusa</name>
    <name type="common">Bark spider</name>
    <name type="synonym">Caerostris bankana</name>
    <dbReference type="NCBI Taxonomy" id="172846"/>
    <lineage>
        <taxon>Eukaryota</taxon>
        <taxon>Metazoa</taxon>
        <taxon>Ecdysozoa</taxon>
        <taxon>Arthropoda</taxon>
        <taxon>Chelicerata</taxon>
        <taxon>Arachnida</taxon>
        <taxon>Araneae</taxon>
        <taxon>Araneomorphae</taxon>
        <taxon>Entelegynae</taxon>
        <taxon>Araneoidea</taxon>
        <taxon>Araneidae</taxon>
        <taxon>Caerostris</taxon>
    </lineage>
</organism>
<evidence type="ECO:0000256" key="1">
    <source>
        <dbReference type="SAM" id="MobiDB-lite"/>
    </source>
</evidence>
<feature type="region of interest" description="Disordered" evidence="1">
    <location>
        <begin position="1"/>
        <end position="26"/>
    </location>
</feature>
<dbReference type="EMBL" id="BPLR01005999">
    <property type="protein sequence ID" value="GIY06789.1"/>
    <property type="molecule type" value="Genomic_DNA"/>
</dbReference>
<reference evidence="2 3" key="1">
    <citation type="submission" date="2021-06" db="EMBL/GenBank/DDBJ databases">
        <title>Caerostris extrusa draft genome.</title>
        <authorList>
            <person name="Kono N."/>
            <person name="Arakawa K."/>
        </authorList>
    </citation>
    <scope>NUCLEOTIDE SEQUENCE [LARGE SCALE GENOMIC DNA]</scope>
</reference>
<dbReference type="Proteomes" id="UP001054945">
    <property type="component" value="Unassembled WGS sequence"/>
</dbReference>
<keyword evidence="3" id="KW-1185">Reference proteome</keyword>
<accession>A0AAV4QET6</accession>
<comment type="caution">
    <text evidence="2">The sequence shown here is derived from an EMBL/GenBank/DDBJ whole genome shotgun (WGS) entry which is preliminary data.</text>
</comment>
<evidence type="ECO:0000313" key="2">
    <source>
        <dbReference type="EMBL" id="GIY06789.1"/>
    </source>
</evidence>
<evidence type="ECO:0000313" key="3">
    <source>
        <dbReference type="Proteomes" id="UP001054945"/>
    </source>
</evidence>
<dbReference type="AlphaFoldDB" id="A0AAV4QET6"/>
<sequence length="87" mass="10021">MIPTEESRVLNAVHASTSASPSDHRYRERDVLNARRPLVSAPQLWRLLSLPLRNKRREKGAITDKEDNPIPFIVAPYLWAFTFLVHS</sequence>
<proteinExistence type="predicted"/>